<keyword evidence="1" id="KW-1133">Transmembrane helix</keyword>
<dbReference type="AlphaFoldDB" id="A0A7C4AT51"/>
<keyword evidence="1" id="KW-0812">Transmembrane</keyword>
<feature type="transmembrane region" description="Helical" evidence="1">
    <location>
        <begin position="40"/>
        <end position="59"/>
    </location>
</feature>
<evidence type="ECO:0000313" key="2">
    <source>
        <dbReference type="EMBL" id="HGH61784.1"/>
    </source>
</evidence>
<proteinExistence type="predicted"/>
<protein>
    <submittedName>
        <fullName evidence="2">Uncharacterized protein</fullName>
    </submittedName>
</protein>
<gene>
    <name evidence="2" type="ORF">ENV54_10850</name>
</gene>
<organism evidence="2">
    <name type="scientific">Desulfomonile tiedjei</name>
    <dbReference type="NCBI Taxonomy" id="2358"/>
    <lineage>
        <taxon>Bacteria</taxon>
        <taxon>Pseudomonadati</taxon>
        <taxon>Thermodesulfobacteriota</taxon>
        <taxon>Desulfomonilia</taxon>
        <taxon>Desulfomonilales</taxon>
        <taxon>Desulfomonilaceae</taxon>
        <taxon>Desulfomonile</taxon>
    </lineage>
</organism>
<dbReference type="EMBL" id="DTGT01000350">
    <property type="protein sequence ID" value="HGH61784.1"/>
    <property type="molecule type" value="Genomic_DNA"/>
</dbReference>
<reference evidence="2" key="1">
    <citation type="journal article" date="2020" name="mSystems">
        <title>Genome- and Community-Level Interaction Insights into Carbon Utilization and Element Cycling Functions of Hydrothermarchaeota in Hydrothermal Sediment.</title>
        <authorList>
            <person name="Zhou Z."/>
            <person name="Liu Y."/>
            <person name="Xu W."/>
            <person name="Pan J."/>
            <person name="Luo Z.H."/>
            <person name="Li M."/>
        </authorList>
    </citation>
    <scope>NUCLEOTIDE SEQUENCE [LARGE SCALE GENOMIC DNA]</scope>
    <source>
        <strain evidence="2">SpSt-769</strain>
    </source>
</reference>
<keyword evidence="1" id="KW-0472">Membrane</keyword>
<name>A0A7C4AT51_9BACT</name>
<evidence type="ECO:0000256" key="1">
    <source>
        <dbReference type="SAM" id="Phobius"/>
    </source>
</evidence>
<accession>A0A7C4AT51</accession>
<feature type="transmembrane region" description="Helical" evidence="1">
    <location>
        <begin position="6"/>
        <end position="28"/>
    </location>
</feature>
<comment type="caution">
    <text evidence="2">The sequence shown here is derived from an EMBL/GenBank/DDBJ whole genome shotgun (WGS) entry which is preliminary data.</text>
</comment>
<sequence>MAGKKFLNPFLKAILCVIGVAVMGYYLLEAVQQGEALERLNLVRWLVLMGFAYLLYQSVKDLTGAAGR</sequence>